<feature type="compositionally biased region" description="Pro residues" evidence="1">
    <location>
        <begin position="89"/>
        <end position="101"/>
    </location>
</feature>
<sequence length="182" mass="19981">MASEGSGGYGTLPFANEMSTFKRTTRMRVGGRGYGGPNRIRLPTPTLPSPPPQEWVDMTESEEEDPEELVPELSEDEPGEEPQEEPLEVQPPVPSSAPPQEQPQEEPEDPAVGPEHPEQDPDDGDAPPSDDDEDDDEAGPVVTTTHRWFDYPLPVPRMLRDAPLRSVLDHLCGDSLPPSRPT</sequence>
<keyword evidence="3" id="KW-1185">Reference proteome</keyword>
<dbReference type="AlphaFoldDB" id="A0AAQ3X7N9"/>
<dbReference type="EMBL" id="CP144752">
    <property type="protein sequence ID" value="WVZ88978.1"/>
    <property type="molecule type" value="Genomic_DNA"/>
</dbReference>
<feature type="compositionally biased region" description="Acidic residues" evidence="1">
    <location>
        <begin position="57"/>
        <end position="87"/>
    </location>
</feature>
<dbReference type="Proteomes" id="UP001341281">
    <property type="component" value="Chromosome 08"/>
</dbReference>
<organism evidence="2 3">
    <name type="scientific">Paspalum notatum var. saurae</name>
    <dbReference type="NCBI Taxonomy" id="547442"/>
    <lineage>
        <taxon>Eukaryota</taxon>
        <taxon>Viridiplantae</taxon>
        <taxon>Streptophyta</taxon>
        <taxon>Embryophyta</taxon>
        <taxon>Tracheophyta</taxon>
        <taxon>Spermatophyta</taxon>
        <taxon>Magnoliopsida</taxon>
        <taxon>Liliopsida</taxon>
        <taxon>Poales</taxon>
        <taxon>Poaceae</taxon>
        <taxon>PACMAD clade</taxon>
        <taxon>Panicoideae</taxon>
        <taxon>Andropogonodae</taxon>
        <taxon>Paspaleae</taxon>
        <taxon>Paspalinae</taxon>
        <taxon>Paspalum</taxon>
    </lineage>
</organism>
<protein>
    <submittedName>
        <fullName evidence="2">Uncharacterized protein</fullName>
    </submittedName>
</protein>
<feature type="compositionally biased region" description="Acidic residues" evidence="1">
    <location>
        <begin position="120"/>
        <end position="138"/>
    </location>
</feature>
<name>A0AAQ3X7N9_PASNO</name>
<evidence type="ECO:0000313" key="2">
    <source>
        <dbReference type="EMBL" id="WVZ88978.1"/>
    </source>
</evidence>
<evidence type="ECO:0000256" key="1">
    <source>
        <dbReference type="SAM" id="MobiDB-lite"/>
    </source>
</evidence>
<reference evidence="2 3" key="1">
    <citation type="submission" date="2024-02" db="EMBL/GenBank/DDBJ databases">
        <title>High-quality chromosome-scale genome assembly of Pensacola bahiagrass (Paspalum notatum Flugge var. saurae).</title>
        <authorList>
            <person name="Vega J.M."/>
            <person name="Podio M."/>
            <person name="Orjuela J."/>
            <person name="Siena L.A."/>
            <person name="Pessino S.C."/>
            <person name="Combes M.C."/>
            <person name="Mariac C."/>
            <person name="Albertini E."/>
            <person name="Pupilli F."/>
            <person name="Ortiz J.P.A."/>
            <person name="Leblanc O."/>
        </authorList>
    </citation>
    <scope>NUCLEOTIDE SEQUENCE [LARGE SCALE GENOMIC DNA]</scope>
    <source>
        <strain evidence="2">R1</strain>
        <tissue evidence="2">Leaf</tissue>
    </source>
</reference>
<gene>
    <name evidence="2" type="ORF">U9M48_035443</name>
</gene>
<evidence type="ECO:0000313" key="3">
    <source>
        <dbReference type="Proteomes" id="UP001341281"/>
    </source>
</evidence>
<accession>A0AAQ3X7N9</accession>
<feature type="compositionally biased region" description="Gly residues" evidence="1">
    <location>
        <begin position="1"/>
        <end position="10"/>
    </location>
</feature>
<proteinExistence type="predicted"/>
<feature type="region of interest" description="Disordered" evidence="1">
    <location>
        <begin position="1"/>
        <end position="147"/>
    </location>
</feature>